<dbReference type="AlphaFoldDB" id="A0A1Q9CE58"/>
<feature type="compositionally biased region" description="Acidic residues" evidence="1">
    <location>
        <begin position="332"/>
        <end position="347"/>
    </location>
</feature>
<dbReference type="EMBL" id="LSRX01001311">
    <property type="protein sequence ID" value="OLP81117.1"/>
    <property type="molecule type" value="Genomic_DNA"/>
</dbReference>
<reference evidence="2 3" key="1">
    <citation type="submission" date="2016-02" db="EMBL/GenBank/DDBJ databases">
        <title>Genome analysis of coral dinoflagellate symbionts highlights evolutionary adaptations to a symbiotic lifestyle.</title>
        <authorList>
            <person name="Aranda M."/>
            <person name="Li Y."/>
            <person name="Liew Y.J."/>
            <person name="Baumgarten S."/>
            <person name="Simakov O."/>
            <person name="Wilson M."/>
            <person name="Piel J."/>
            <person name="Ashoor H."/>
            <person name="Bougouffa S."/>
            <person name="Bajic V.B."/>
            <person name="Ryu T."/>
            <person name="Ravasi T."/>
            <person name="Bayer T."/>
            <person name="Micklem G."/>
            <person name="Kim H."/>
            <person name="Bhak J."/>
            <person name="Lajeunesse T.C."/>
            <person name="Voolstra C.R."/>
        </authorList>
    </citation>
    <scope>NUCLEOTIDE SEQUENCE [LARGE SCALE GENOMIC DNA]</scope>
    <source>
        <strain evidence="2 3">CCMP2467</strain>
    </source>
</reference>
<keyword evidence="3" id="KW-1185">Reference proteome</keyword>
<name>A0A1Q9CE58_SYMMI</name>
<accession>A0A1Q9CE58</accession>
<protein>
    <submittedName>
        <fullName evidence="2">Uncharacterized protein</fullName>
    </submittedName>
</protein>
<sequence length="455" mass="51163">MARTVYEREVEAPEQVVDRKRPFGLSMHLIVACIVQSKKRLDLRNCWLIPMEVMDLMLMEAAPPAVRPCAPCSLTGSYHFTKLGKAFFREKYTDWLGGRLEELDNSNDGDPIWSSASKPSGEAGQQGQLPALQRLRNPAQRLKIRNDKLCVARQLAELLQLSLSEVLFDFNWAAEHHRSGDLGVLHLIRGRQSYKERIVTLDGAWPAARRGRCAATSETPSTCKAALFSADASCAIPTGSATAASSMATVWEHLGSTCAVASRDHSGRLVRLQQALLQKDIAVVMCQKLTLRAMWDAQQAEEQEQVMAALNPELTHMVASFLAPPEMPQEPEPTDEEHSEPDEDSDDEKWLDLKNLHLEFWGRWAEAVGRLSAVSRGFRTATVPFELDLERSVQDSLLSQANEYMRQRERYRIVVSRNFRRKMDVIRRWGGASVFREVLSSVRFYIALGDTGHGS</sequence>
<evidence type="ECO:0000256" key="1">
    <source>
        <dbReference type="SAM" id="MobiDB-lite"/>
    </source>
</evidence>
<dbReference type="Proteomes" id="UP000186817">
    <property type="component" value="Unassembled WGS sequence"/>
</dbReference>
<comment type="caution">
    <text evidence="2">The sequence shown here is derived from an EMBL/GenBank/DDBJ whole genome shotgun (WGS) entry which is preliminary data.</text>
</comment>
<dbReference type="PROSITE" id="PS51257">
    <property type="entry name" value="PROKAR_LIPOPROTEIN"/>
    <property type="match status" value="1"/>
</dbReference>
<feature type="region of interest" description="Disordered" evidence="1">
    <location>
        <begin position="107"/>
        <end position="127"/>
    </location>
</feature>
<dbReference type="OrthoDB" id="10306490at2759"/>
<feature type="compositionally biased region" description="Polar residues" evidence="1">
    <location>
        <begin position="114"/>
        <end position="127"/>
    </location>
</feature>
<evidence type="ECO:0000313" key="2">
    <source>
        <dbReference type="EMBL" id="OLP81117.1"/>
    </source>
</evidence>
<feature type="region of interest" description="Disordered" evidence="1">
    <location>
        <begin position="324"/>
        <end position="347"/>
    </location>
</feature>
<proteinExistence type="predicted"/>
<evidence type="ECO:0000313" key="3">
    <source>
        <dbReference type="Proteomes" id="UP000186817"/>
    </source>
</evidence>
<gene>
    <name evidence="2" type="ORF">AK812_SmicGene38377</name>
</gene>
<organism evidence="2 3">
    <name type="scientific">Symbiodinium microadriaticum</name>
    <name type="common">Dinoflagellate</name>
    <name type="synonym">Zooxanthella microadriatica</name>
    <dbReference type="NCBI Taxonomy" id="2951"/>
    <lineage>
        <taxon>Eukaryota</taxon>
        <taxon>Sar</taxon>
        <taxon>Alveolata</taxon>
        <taxon>Dinophyceae</taxon>
        <taxon>Suessiales</taxon>
        <taxon>Symbiodiniaceae</taxon>
        <taxon>Symbiodinium</taxon>
    </lineage>
</organism>